<keyword evidence="3" id="KW-1185">Reference proteome</keyword>
<comment type="similarity">
    <text evidence="1">Belongs to the PP2C family.</text>
</comment>
<dbReference type="GO" id="GO:0046872">
    <property type="term" value="F:metal ion binding"/>
    <property type="evidence" value="ECO:0007669"/>
    <property type="project" value="UniProtKB-UniRule"/>
</dbReference>
<accession>A0A9Q0L2V9</accession>
<proteinExistence type="inferred from homology"/>
<comment type="catalytic activity">
    <reaction evidence="1">
        <text>O-phospho-L-threonyl-[protein] + H2O = L-threonyl-[protein] + phosphate</text>
        <dbReference type="Rhea" id="RHEA:47004"/>
        <dbReference type="Rhea" id="RHEA-COMP:11060"/>
        <dbReference type="Rhea" id="RHEA-COMP:11605"/>
        <dbReference type="ChEBI" id="CHEBI:15377"/>
        <dbReference type="ChEBI" id="CHEBI:30013"/>
        <dbReference type="ChEBI" id="CHEBI:43474"/>
        <dbReference type="ChEBI" id="CHEBI:61977"/>
        <dbReference type="EC" id="3.1.3.16"/>
    </reaction>
</comment>
<dbReference type="AlphaFoldDB" id="A0A9Q0L2V9"/>
<dbReference type="GO" id="GO:0004722">
    <property type="term" value="F:protein serine/threonine phosphatase activity"/>
    <property type="evidence" value="ECO:0007669"/>
    <property type="project" value="UniProtKB-EC"/>
</dbReference>
<reference evidence="2" key="1">
    <citation type="journal article" date="2023" name="Plant J.">
        <title>The genome of the king protea, Protea cynaroides.</title>
        <authorList>
            <person name="Chang J."/>
            <person name="Duong T.A."/>
            <person name="Schoeman C."/>
            <person name="Ma X."/>
            <person name="Roodt D."/>
            <person name="Barker N."/>
            <person name="Li Z."/>
            <person name="Van de Peer Y."/>
            <person name="Mizrachi E."/>
        </authorList>
    </citation>
    <scope>NUCLEOTIDE SEQUENCE</scope>
    <source>
        <tissue evidence="2">Young leaves</tissue>
    </source>
</reference>
<keyword evidence="1" id="KW-0464">Manganese</keyword>
<keyword evidence="1" id="KW-0904">Protein phosphatase</keyword>
<organism evidence="2 3">
    <name type="scientific">Protea cynaroides</name>
    <dbReference type="NCBI Taxonomy" id="273540"/>
    <lineage>
        <taxon>Eukaryota</taxon>
        <taxon>Viridiplantae</taxon>
        <taxon>Streptophyta</taxon>
        <taxon>Embryophyta</taxon>
        <taxon>Tracheophyta</taxon>
        <taxon>Spermatophyta</taxon>
        <taxon>Magnoliopsida</taxon>
        <taxon>Proteales</taxon>
        <taxon>Proteaceae</taxon>
        <taxon>Protea</taxon>
    </lineage>
</organism>
<protein>
    <recommendedName>
        <fullName evidence="1">Protein phosphatase</fullName>
        <ecNumber evidence="1">3.1.3.16</ecNumber>
    </recommendedName>
</protein>
<comment type="cofactor">
    <cofactor evidence="1">
        <name>Mn(2+)</name>
        <dbReference type="ChEBI" id="CHEBI:29035"/>
    </cofactor>
</comment>
<comment type="cofactor">
    <cofactor evidence="1">
        <name>Mg(2+)</name>
        <dbReference type="ChEBI" id="CHEBI:18420"/>
    </cofactor>
</comment>
<comment type="catalytic activity">
    <reaction evidence="1">
        <text>O-phospho-L-seryl-[protein] + H2O = L-seryl-[protein] + phosphate</text>
        <dbReference type="Rhea" id="RHEA:20629"/>
        <dbReference type="Rhea" id="RHEA-COMP:9863"/>
        <dbReference type="Rhea" id="RHEA-COMP:11604"/>
        <dbReference type="ChEBI" id="CHEBI:15377"/>
        <dbReference type="ChEBI" id="CHEBI:29999"/>
        <dbReference type="ChEBI" id="CHEBI:43474"/>
        <dbReference type="ChEBI" id="CHEBI:83421"/>
        <dbReference type="EC" id="3.1.3.16"/>
    </reaction>
</comment>
<evidence type="ECO:0000313" key="2">
    <source>
        <dbReference type="EMBL" id="KAJ4981266.1"/>
    </source>
</evidence>
<dbReference type="PANTHER" id="PTHR12320">
    <property type="entry name" value="PROTEIN PHOSPHATASE 2C"/>
    <property type="match status" value="1"/>
</dbReference>
<sequence length="224" mass="24804">MLETVRPAKLPRLSSFHSVVDVTSIPSHNRDENDTLASTKKLKLIMGHIYLPKENGSNPKWEDSHFICEKGQVFSIADGANGWAKKGIDAEIYIRELIVRIFNASEDGLKGSVDPLTVIKEAYSNTKELGSSTACIVALKDYNIKILSNGPYKSQPQQHGLNCPFQLGNNEFKVKVMDGDVIVGGTDGLRVGMYPYWVARMIVEDARIISNDKYIPSLFSLASN</sequence>
<dbReference type="EC" id="3.1.3.16" evidence="1"/>
<evidence type="ECO:0000313" key="3">
    <source>
        <dbReference type="Proteomes" id="UP001141806"/>
    </source>
</evidence>
<gene>
    <name evidence="2" type="ORF">NE237_032103</name>
</gene>
<dbReference type="InterPro" id="IPR036457">
    <property type="entry name" value="PPM-type-like_dom_sf"/>
</dbReference>
<dbReference type="SUPFAM" id="SSF81606">
    <property type="entry name" value="PP2C-like"/>
    <property type="match status" value="1"/>
</dbReference>
<dbReference type="OrthoDB" id="60843at2759"/>
<comment type="caution">
    <text evidence="2">The sequence shown here is derived from an EMBL/GenBank/DDBJ whole genome shotgun (WGS) entry which is preliminary data.</text>
</comment>
<dbReference type="InterPro" id="IPR039123">
    <property type="entry name" value="PPTC7"/>
</dbReference>
<keyword evidence="1" id="KW-0479">Metal-binding</keyword>
<evidence type="ECO:0000256" key="1">
    <source>
        <dbReference type="RuleBase" id="RU366020"/>
    </source>
</evidence>
<keyword evidence="1" id="KW-0460">Magnesium</keyword>
<dbReference type="Proteomes" id="UP001141806">
    <property type="component" value="Unassembled WGS sequence"/>
</dbReference>
<dbReference type="PANTHER" id="PTHR12320:SF14">
    <property type="entry name" value="PROTEIN PHOSPHATASE"/>
    <property type="match status" value="1"/>
</dbReference>
<dbReference type="EMBL" id="JAMYWD010000001">
    <property type="protein sequence ID" value="KAJ4981266.1"/>
    <property type="molecule type" value="Genomic_DNA"/>
</dbReference>
<keyword evidence="1" id="KW-0378">Hydrolase</keyword>
<name>A0A9Q0L2V9_9MAGN</name>